<keyword evidence="2" id="KW-1185">Reference proteome</keyword>
<comment type="caution">
    <text evidence="1">The sequence shown here is derived from an EMBL/GenBank/DDBJ whole genome shotgun (WGS) entry which is preliminary data.</text>
</comment>
<accession>A0ABN8S0R8</accession>
<dbReference type="Proteomes" id="UP001159405">
    <property type="component" value="Unassembled WGS sequence"/>
</dbReference>
<sequence length="110" mass="12657">LTSLLAKLFKHVLKINGDEYELDSLSGLQRSSERFLSDGRSPFNILVDKEFEMSLKKSLVWKVGKGNRPNPNHVVTDGEEGKLFKSGQFGTFYPEDLQRIMWWFLSLYVG</sequence>
<feature type="non-terminal residue" evidence="1">
    <location>
        <position position="110"/>
    </location>
</feature>
<name>A0ABN8S0R8_9CNID</name>
<reference evidence="1 2" key="1">
    <citation type="submission" date="2022-05" db="EMBL/GenBank/DDBJ databases">
        <authorList>
            <consortium name="Genoscope - CEA"/>
            <person name="William W."/>
        </authorList>
    </citation>
    <scope>NUCLEOTIDE SEQUENCE [LARGE SCALE GENOMIC DNA]</scope>
</reference>
<organism evidence="1 2">
    <name type="scientific">Porites lobata</name>
    <dbReference type="NCBI Taxonomy" id="104759"/>
    <lineage>
        <taxon>Eukaryota</taxon>
        <taxon>Metazoa</taxon>
        <taxon>Cnidaria</taxon>
        <taxon>Anthozoa</taxon>
        <taxon>Hexacorallia</taxon>
        <taxon>Scleractinia</taxon>
        <taxon>Fungiina</taxon>
        <taxon>Poritidae</taxon>
        <taxon>Porites</taxon>
    </lineage>
</organism>
<feature type="non-terminal residue" evidence="1">
    <location>
        <position position="1"/>
    </location>
</feature>
<evidence type="ECO:0000313" key="2">
    <source>
        <dbReference type="Proteomes" id="UP001159405"/>
    </source>
</evidence>
<dbReference type="InterPro" id="IPR042838">
    <property type="entry name" value="KIAA1958"/>
</dbReference>
<proteinExistence type="predicted"/>
<gene>
    <name evidence="1" type="ORF">PLOB_00030138</name>
</gene>
<protein>
    <submittedName>
        <fullName evidence="1">Uncharacterized protein</fullName>
    </submittedName>
</protein>
<dbReference type="PANTHER" id="PTHR46963:SF2">
    <property type="match status" value="1"/>
</dbReference>
<evidence type="ECO:0000313" key="1">
    <source>
        <dbReference type="EMBL" id="CAH3184296.1"/>
    </source>
</evidence>
<dbReference type="PANTHER" id="PTHR46963">
    <property type="entry name" value="SIMILAR TO RIKEN CDNA E130308A19"/>
    <property type="match status" value="1"/>
</dbReference>
<dbReference type="EMBL" id="CALNXK010000382">
    <property type="protein sequence ID" value="CAH3184296.1"/>
    <property type="molecule type" value="Genomic_DNA"/>
</dbReference>